<dbReference type="STRING" id="4846.A0A367KII5"/>
<keyword evidence="2" id="KW-0678">Repressor</keyword>
<dbReference type="SMART" id="SM00355">
    <property type="entry name" value="ZnF_C2H2"/>
    <property type="match status" value="3"/>
</dbReference>
<evidence type="ECO:0000256" key="9">
    <source>
        <dbReference type="PROSITE-ProRule" id="PRU00042"/>
    </source>
</evidence>
<dbReference type="Pfam" id="PF00096">
    <property type="entry name" value="zf-C2H2"/>
    <property type="match status" value="1"/>
</dbReference>
<keyword evidence="4" id="KW-0677">Repeat</keyword>
<protein>
    <recommendedName>
        <fullName evidence="11">C2H2-type domain-containing protein</fullName>
    </recommendedName>
</protein>
<keyword evidence="5 9" id="KW-0863">Zinc-finger</keyword>
<feature type="region of interest" description="Disordered" evidence="10">
    <location>
        <begin position="84"/>
        <end position="124"/>
    </location>
</feature>
<gene>
    <name evidence="12" type="ORF">CU098_010505</name>
</gene>
<dbReference type="GO" id="GO:0045944">
    <property type="term" value="P:positive regulation of transcription by RNA polymerase II"/>
    <property type="evidence" value="ECO:0007669"/>
    <property type="project" value="TreeGrafter"/>
</dbReference>
<dbReference type="PANTHER" id="PTHR47257:SF1">
    <property type="entry name" value="PH-RESPONSE TRANSCRIPTION FACTOR PACC_RIM101"/>
    <property type="match status" value="1"/>
</dbReference>
<feature type="domain" description="C2H2-type" evidence="11">
    <location>
        <begin position="69"/>
        <end position="96"/>
    </location>
</feature>
<evidence type="ECO:0000256" key="6">
    <source>
        <dbReference type="ARBA" id="ARBA00022833"/>
    </source>
</evidence>
<dbReference type="FunFam" id="3.30.160.60:FF:002343">
    <property type="entry name" value="Zinc finger protein 33A"/>
    <property type="match status" value="1"/>
</dbReference>
<evidence type="ECO:0000256" key="4">
    <source>
        <dbReference type="ARBA" id="ARBA00022737"/>
    </source>
</evidence>
<dbReference type="SUPFAM" id="SSF57667">
    <property type="entry name" value="beta-beta-alpha zinc fingers"/>
    <property type="match status" value="2"/>
</dbReference>
<proteinExistence type="inferred from homology"/>
<keyword evidence="3" id="KW-0479">Metal-binding</keyword>
<dbReference type="Pfam" id="PF21816">
    <property type="entry name" value="Zap1_zf1"/>
    <property type="match status" value="1"/>
</dbReference>
<sequence length="476" mass="54236">MQHFCRWKDCAKIFGDPEQLYSHLTNDHVGRKSTGNLCLTCHWEDCGTSVIKRDHITSHIRVHVPSKPHHCSFCDKSFKRPQDLKKHEKIHDDNSETSKSYSSNPPQLSSASPDSTGHLKLPISPPHSTACSDDNWIQQAVSPRSDLYDIKQEPCTPPQYNSTDFIHQLMFTDGSNEMKTDYDTEMMNNLDVLQTLVDNGSICPSSLDINNQEQLNNFNVWLSQITDQIENPYNQQQHTTNNNSAADVLLQFNQPQETLYPEQDLYVRSYPMMPSSDELTQQVFMQEEQLNYDTKLYGDYPMMDNQYPTTNIPQMNGQRYHYSNTPALNNTNMFAPDIRTAYNLGSSKEDVKYKNPDSHAKEKKIAETFKPTIVTHETKKNVTTMMNVFSGTSSIHDKVTQKPTETPAPPVAKKTSSAVSKDVLDLLVSDMSELSVEKKDAAYPSLNKVEKHQKLLKQLSQWANGSTKQNDNRQCV</sequence>
<accession>A0A367KII5</accession>
<dbReference type="Gene3D" id="3.30.160.60">
    <property type="entry name" value="Classic Zinc Finger"/>
    <property type="match status" value="2"/>
</dbReference>
<dbReference type="GO" id="GO:0008270">
    <property type="term" value="F:zinc ion binding"/>
    <property type="evidence" value="ECO:0007669"/>
    <property type="project" value="UniProtKB-KW"/>
</dbReference>
<keyword evidence="7" id="KW-0539">Nucleus</keyword>
<dbReference type="OrthoDB" id="6155966at2759"/>
<dbReference type="Proteomes" id="UP000253551">
    <property type="component" value="Unassembled WGS sequence"/>
</dbReference>
<keyword evidence="13" id="KW-1185">Reference proteome</keyword>
<dbReference type="PANTHER" id="PTHR47257">
    <property type="entry name" value="PH-RESPONSE TRANSCRIPTION FACTOR PACC/RIM101"/>
    <property type="match status" value="1"/>
</dbReference>
<dbReference type="PROSITE" id="PS50157">
    <property type="entry name" value="ZINC_FINGER_C2H2_2"/>
    <property type="match status" value="3"/>
</dbReference>
<comment type="subcellular location">
    <subcellularLocation>
        <location evidence="1">Nucleus</location>
    </subcellularLocation>
</comment>
<evidence type="ECO:0000256" key="7">
    <source>
        <dbReference type="ARBA" id="ARBA00023242"/>
    </source>
</evidence>
<dbReference type="AlphaFoldDB" id="A0A367KII5"/>
<evidence type="ECO:0000256" key="2">
    <source>
        <dbReference type="ARBA" id="ARBA00022491"/>
    </source>
</evidence>
<dbReference type="GO" id="GO:0005634">
    <property type="term" value="C:nucleus"/>
    <property type="evidence" value="ECO:0007669"/>
    <property type="project" value="UniProtKB-SubCell"/>
</dbReference>
<reference evidence="12 13" key="1">
    <citation type="journal article" date="2018" name="G3 (Bethesda)">
        <title>Phylogenetic and Phylogenomic Definition of Rhizopus Species.</title>
        <authorList>
            <person name="Gryganskyi A.P."/>
            <person name="Golan J."/>
            <person name="Dolatabadi S."/>
            <person name="Mondo S."/>
            <person name="Robb S."/>
            <person name="Idnurm A."/>
            <person name="Muszewska A."/>
            <person name="Steczkiewicz K."/>
            <person name="Masonjones S."/>
            <person name="Liao H.L."/>
            <person name="Gajdeczka M.T."/>
            <person name="Anike F."/>
            <person name="Vuek A."/>
            <person name="Anishchenko I.M."/>
            <person name="Voigt K."/>
            <person name="de Hoog G.S."/>
            <person name="Smith M.E."/>
            <person name="Heitman J."/>
            <person name="Vilgalys R."/>
            <person name="Stajich J.E."/>
        </authorList>
    </citation>
    <scope>NUCLEOTIDE SEQUENCE [LARGE SCALE GENOMIC DNA]</scope>
    <source>
        <strain evidence="12 13">LSU 92-RS-03</strain>
    </source>
</reference>
<feature type="domain" description="C2H2-type" evidence="11">
    <location>
        <begin position="3"/>
        <end position="33"/>
    </location>
</feature>
<keyword evidence="6" id="KW-0862">Zinc</keyword>
<evidence type="ECO:0000256" key="5">
    <source>
        <dbReference type="ARBA" id="ARBA00022771"/>
    </source>
</evidence>
<name>A0A367KII5_RHIST</name>
<evidence type="ECO:0000256" key="3">
    <source>
        <dbReference type="ARBA" id="ARBA00022723"/>
    </source>
</evidence>
<dbReference type="InterPro" id="IPR050806">
    <property type="entry name" value="pacC/RIM101"/>
</dbReference>
<feature type="compositionally biased region" description="Polar residues" evidence="10">
    <location>
        <begin position="97"/>
        <end position="115"/>
    </location>
</feature>
<evidence type="ECO:0000256" key="1">
    <source>
        <dbReference type="ARBA" id="ARBA00004123"/>
    </source>
</evidence>
<dbReference type="PROSITE" id="PS00028">
    <property type="entry name" value="ZINC_FINGER_C2H2_1"/>
    <property type="match status" value="3"/>
</dbReference>
<organism evidence="12 13">
    <name type="scientific">Rhizopus stolonifer</name>
    <name type="common">Rhizopus nigricans</name>
    <dbReference type="NCBI Taxonomy" id="4846"/>
    <lineage>
        <taxon>Eukaryota</taxon>
        <taxon>Fungi</taxon>
        <taxon>Fungi incertae sedis</taxon>
        <taxon>Mucoromycota</taxon>
        <taxon>Mucoromycotina</taxon>
        <taxon>Mucoromycetes</taxon>
        <taxon>Mucorales</taxon>
        <taxon>Mucorineae</taxon>
        <taxon>Rhizopodaceae</taxon>
        <taxon>Rhizopus</taxon>
    </lineage>
</organism>
<evidence type="ECO:0000313" key="13">
    <source>
        <dbReference type="Proteomes" id="UP000253551"/>
    </source>
</evidence>
<dbReference type="InterPro" id="IPR013087">
    <property type="entry name" value="Znf_C2H2_type"/>
</dbReference>
<dbReference type="EMBL" id="PJQM01001557">
    <property type="protein sequence ID" value="RCI02044.1"/>
    <property type="molecule type" value="Genomic_DNA"/>
</dbReference>
<feature type="domain" description="C2H2-type" evidence="11">
    <location>
        <begin position="39"/>
        <end position="68"/>
    </location>
</feature>
<dbReference type="InterPro" id="IPR048420">
    <property type="entry name" value="Zap1-like_Znf1"/>
</dbReference>
<evidence type="ECO:0000256" key="8">
    <source>
        <dbReference type="ARBA" id="ARBA00038089"/>
    </source>
</evidence>
<feature type="compositionally biased region" description="Basic and acidic residues" evidence="10">
    <location>
        <begin position="84"/>
        <end position="96"/>
    </location>
</feature>
<comment type="caution">
    <text evidence="12">The sequence shown here is derived from an EMBL/GenBank/DDBJ whole genome shotgun (WGS) entry which is preliminary data.</text>
</comment>
<evidence type="ECO:0000256" key="10">
    <source>
        <dbReference type="SAM" id="MobiDB-lite"/>
    </source>
</evidence>
<dbReference type="InterPro" id="IPR036236">
    <property type="entry name" value="Znf_C2H2_sf"/>
</dbReference>
<comment type="similarity">
    <text evidence="8">Belongs to the pacC/RIM101 family.</text>
</comment>
<evidence type="ECO:0000259" key="11">
    <source>
        <dbReference type="PROSITE" id="PS50157"/>
    </source>
</evidence>
<evidence type="ECO:0000313" key="12">
    <source>
        <dbReference type="EMBL" id="RCI02044.1"/>
    </source>
</evidence>